<evidence type="ECO:0000256" key="4">
    <source>
        <dbReference type="ARBA" id="ARBA00023180"/>
    </source>
</evidence>
<keyword evidence="7" id="KW-1185">Reference proteome</keyword>
<dbReference type="InterPro" id="IPR000917">
    <property type="entry name" value="Sulfatase_N"/>
</dbReference>
<dbReference type="GO" id="GO:0016787">
    <property type="term" value="F:hydrolase activity"/>
    <property type="evidence" value="ECO:0007669"/>
    <property type="project" value="UniProtKB-KW"/>
</dbReference>
<keyword evidence="4" id="KW-0325">Glycoprotein</keyword>
<dbReference type="InterPro" id="IPR024607">
    <property type="entry name" value="Sulfatase_CS"/>
</dbReference>
<dbReference type="Pfam" id="PF00884">
    <property type="entry name" value="Sulfatase"/>
    <property type="match status" value="1"/>
</dbReference>
<evidence type="ECO:0000256" key="3">
    <source>
        <dbReference type="ARBA" id="ARBA00022801"/>
    </source>
</evidence>
<dbReference type="Gene3D" id="3.40.720.10">
    <property type="entry name" value="Alkaline Phosphatase, subunit A"/>
    <property type="match status" value="1"/>
</dbReference>
<name>A0A8J8MMV6_9FIRM</name>
<comment type="similarity">
    <text evidence="1">Belongs to the sulfatase family.</text>
</comment>
<protein>
    <submittedName>
        <fullName evidence="6">Sulfatase</fullName>
    </submittedName>
</protein>
<evidence type="ECO:0000313" key="6">
    <source>
        <dbReference type="EMBL" id="QUI24680.1"/>
    </source>
</evidence>
<sequence length="489" mass="56397">MRKQPNVLYIMSDDHSANAISCYGSILSDVFKTPNMDRLYEEGTKLQHFYSTNAICTPARASIMTGQYGHINGVRTLSDHWDPTQGPNLAAIFQDNGYETAMFGKWHLHCEPLGFDDYKYLSGCHGQGTYWDPEFEEKDLGRKVHKGYVTDVITDMTTNFLDNRDTSKPFFLMCHHKAPHDFWEFAKRHEHLFDGKDIPVPDSLFEDRSHRSEASRDFGSSVTPRSKVRSLYQDFQAEDYVTGPLKIDDDMTFEQKGLAAYQKYLKDYLRTVAGIDDSVGVLLDKLEAIGELNNTIIIYTSDQGMFLGEHDYQDKRWSYEESLRAPFLIRYPEKIPSKVTNTNLMANIDVAPTLLDFCGISVPKAMQGVSQVPVLLQKEQEDLRSVIYFRYWMNLAHRHHNPAHFGIRTKQYKFIYYYGKALDAAGAVHEDTPTGFELYDMVNDPQEMNNIYEDEARGELVQSLMEQLHDARKTYMDLDENYPNLLSKE</sequence>
<organism evidence="6 7">
    <name type="scientific">Vallitalea pronyensis</name>
    <dbReference type="NCBI Taxonomy" id="1348613"/>
    <lineage>
        <taxon>Bacteria</taxon>
        <taxon>Bacillati</taxon>
        <taxon>Bacillota</taxon>
        <taxon>Clostridia</taxon>
        <taxon>Lachnospirales</taxon>
        <taxon>Vallitaleaceae</taxon>
        <taxon>Vallitalea</taxon>
    </lineage>
</organism>
<dbReference type="RefSeq" id="WP_212695374.1">
    <property type="nucleotide sequence ID" value="NZ_CP058649.1"/>
</dbReference>
<reference evidence="6" key="1">
    <citation type="submission" date="2020-07" db="EMBL/GenBank/DDBJ databases">
        <title>Vallitalea pronyensis genome.</title>
        <authorList>
            <person name="Postec A."/>
        </authorList>
    </citation>
    <scope>NUCLEOTIDE SEQUENCE</scope>
    <source>
        <strain evidence="6">FatNI3</strain>
    </source>
</reference>
<dbReference type="PANTHER" id="PTHR43108:SF6">
    <property type="entry name" value="N-SULPHOGLUCOSAMINE SULPHOHYDROLASE"/>
    <property type="match status" value="1"/>
</dbReference>
<dbReference type="Proteomes" id="UP000683246">
    <property type="component" value="Chromosome"/>
</dbReference>
<dbReference type="EMBL" id="CP058649">
    <property type="protein sequence ID" value="QUI24680.1"/>
    <property type="molecule type" value="Genomic_DNA"/>
</dbReference>
<evidence type="ECO:0000256" key="2">
    <source>
        <dbReference type="ARBA" id="ARBA00022729"/>
    </source>
</evidence>
<feature type="domain" description="Sulfatase N-terminal" evidence="5">
    <location>
        <begin position="5"/>
        <end position="360"/>
    </location>
</feature>
<accession>A0A8J8MMV6</accession>
<evidence type="ECO:0000313" key="7">
    <source>
        <dbReference type="Proteomes" id="UP000683246"/>
    </source>
</evidence>
<dbReference type="InterPro" id="IPR017850">
    <property type="entry name" value="Alkaline_phosphatase_core_sf"/>
</dbReference>
<keyword evidence="2" id="KW-0732">Signal</keyword>
<evidence type="ECO:0000259" key="5">
    <source>
        <dbReference type="Pfam" id="PF00884"/>
    </source>
</evidence>
<dbReference type="CDD" id="cd16031">
    <property type="entry name" value="G6S_like"/>
    <property type="match status" value="1"/>
</dbReference>
<dbReference type="KEGG" id="vpy:HZI73_21300"/>
<dbReference type="PANTHER" id="PTHR43108">
    <property type="entry name" value="N-ACETYLGLUCOSAMINE-6-SULFATASE FAMILY MEMBER"/>
    <property type="match status" value="1"/>
</dbReference>
<keyword evidence="3" id="KW-0378">Hydrolase</keyword>
<dbReference type="SUPFAM" id="SSF53649">
    <property type="entry name" value="Alkaline phosphatase-like"/>
    <property type="match status" value="1"/>
</dbReference>
<proteinExistence type="inferred from homology"/>
<evidence type="ECO:0000256" key="1">
    <source>
        <dbReference type="ARBA" id="ARBA00008779"/>
    </source>
</evidence>
<dbReference type="AlphaFoldDB" id="A0A8J8MMV6"/>
<gene>
    <name evidence="6" type="ORF">HZI73_21300</name>
</gene>
<dbReference type="PROSITE" id="PS00523">
    <property type="entry name" value="SULFATASE_1"/>
    <property type="match status" value="1"/>
</dbReference>